<proteinExistence type="inferred from homology"/>
<evidence type="ECO:0000256" key="3">
    <source>
        <dbReference type="PIRNR" id="PIRNR033490"/>
    </source>
</evidence>
<protein>
    <recommendedName>
        <fullName evidence="3">mRNA interferase</fullName>
        <ecNumber evidence="3">3.1.-.-</ecNumber>
    </recommendedName>
</protein>
<dbReference type="GO" id="GO:0004521">
    <property type="term" value="F:RNA endonuclease activity"/>
    <property type="evidence" value="ECO:0007669"/>
    <property type="project" value="TreeGrafter"/>
</dbReference>
<evidence type="ECO:0000313" key="4">
    <source>
        <dbReference type="EMBL" id="PWF99305.1"/>
    </source>
</evidence>
<dbReference type="InterPro" id="IPR003477">
    <property type="entry name" value="PemK-like"/>
</dbReference>
<dbReference type="PANTHER" id="PTHR33988:SF2">
    <property type="entry name" value="ENDORIBONUCLEASE MAZF"/>
    <property type="match status" value="1"/>
</dbReference>
<reference evidence="4 5" key="1">
    <citation type="journal article" date="2018" name="Int. J. Syst. Evol. Microbiol.">
        <title>Lactobacillus bambusae sp. nov., isolated from a traditional fermented Ma-bamboo shoots of Taiwan.</title>
        <authorList>
            <person name="Wang L.-T."/>
        </authorList>
    </citation>
    <scope>NUCLEOTIDE SEQUENCE [LARGE SCALE GENOMIC DNA]</scope>
    <source>
        <strain evidence="4 5">BS-W1</strain>
    </source>
</reference>
<dbReference type="EMBL" id="QCXQ01000007">
    <property type="protein sequence ID" value="PWF99305.1"/>
    <property type="molecule type" value="Genomic_DNA"/>
</dbReference>
<evidence type="ECO:0000256" key="1">
    <source>
        <dbReference type="ARBA" id="ARBA00007521"/>
    </source>
</evidence>
<dbReference type="GO" id="GO:0006402">
    <property type="term" value="P:mRNA catabolic process"/>
    <property type="evidence" value="ECO:0007669"/>
    <property type="project" value="TreeGrafter"/>
</dbReference>
<dbReference type="SUPFAM" id="SSF50118">
    <property type="entry name" value="Cell growth inhibitor/plasmid maintenance toxic component"/>
    <property type="match status" value="1"/>
</dbReference>
<keyword evidence="3" id="KW-0378">Hydrolase</keyword>
<accession>A0A2V1MYT2</accession>
<dbReference type="OrthoDB" id="9808744at2"/>
<keyword evidence="5" id="KW-1185">Reference proteome</keyword>
<dbReference type="GO" id="GO:0016075">
    <property type="term" value="P:rRNA catabolic process"/>
    <property type="evidence" value="ECO:0007669"/>
    <property type="project" value="TreeGrafter"/>
</dbReference>
<dbReference type="Proteomes" id="UP000245080">
    <property type="component" value="Unassembled WGS sequence"/>
</dbReference>
<dbReference type="RefSeq" id="WP_109251112.1">
    <property type="nucleotide sequence ID" value="NZ_QCXQ01000007.1"/>
</dbReference>
<dbReference type="InterPro" id="IPR011067">
    <property type="entry name" value="Plasmid_toxin/cell-grow_inhib"/>
</dbReference>
<name>A0A2V1MYT2_9LACO</name>
<comment type="function">
    <text evidence="3">Toxic component of a type II toxin-antitoxin (TA) system.</text>
</comment>
<keyword evidence="2" id="KW-1277">Toxin-antitoxin system</keyword>
<comment type="similarity">
    <text evidence="1 3">Belongs to the PemK/MazF family.</text>
</comment>
<dbReference type="AlphaFoldDB" id="A0A2V1MYT2"/>
<dbReference type="PANTHER" id="PTHR33988">
    <property type="entry name" value="ENDORIBONUCLEASE MAZF-RELATED"/>
    <property type="match status" value="1"/>
</dbReference>
<evidence type="ECO:0000256" key="2">
    <source>
        <dbReference type="ARBA" id="ARBA00022649"/>
    </source>
</evidence>
<sequence>MSSAEIKRGDIFFADLSPVIGSEQGGTRPVLIVQNNVGNHYSPTVIVAAITARMTKTKMPTHIVITAEKTGIERDSIILCEQVRTIDKQRLKDWVTHLGPTVMSKVDAALETSLGLAKKSAHSQQKSIHN</sequence>
<keyword evidence="3" id="KW-0540">Nuclease</keyword>
<keyword evidence="3" id="KW-0255">Endonuclease</keyword>
<dbReference type="Gene3D" id="2.30.30.110">
    <property type="match status" value="1"/>
</dbReference>
<dbReference type="Pfam" id="PF02452">
    <property type="entry name" value="PemK_toxin"/>
    <property type="match status" value="1"/>
</dbReference>
<dbReference type="GO" id="GO:0003677">
    <property type="term" value="F:DNA binding"/>
    <property type="evidence" value="ECO:0007669"/>
    <property type="project" value="InterPro"/>
</dbReference>
<evidence type="ECO:0000313" key="5">
    <source>
        <dbReference type="Proteomes" id="UP000245080"/>
    </source>
</evidence>
<gene>
    <name evidence="4" type="ORF">DCM90_09360</name>
</gene>
<dbReference type="EC" id="3.1.-.-" evidence="3"/>
<dbReference type="GO" id="GO:0016787">
    <property type="term" value="F:hydrolase activity"/>
    <property type="evidence" value="ECO:0007669"/>
    <property type="project" value="UniProtKB-KW"/>
</dbReference>
<comment type="caution">
    <text evidence="4">The sequence shown here is derived from an EMBL/GenBank/DDBJ whole genome shotgun (WGS) entry which is preliminary data.</text>
</comment>
<dbReference type="PIRSF" id="PIRSF033490">
    <property type="entry name" value="MazF"/>
    <property type="match status" value="1"/>
</dbReference>
<organism evidence="4 5">
    <name type="scientific">Levilactobacillus bambusae</name>
    <dbReference type="NCBI Taxonomy" id="2024736"/>
    <lineage>
        <taxon>Bacteria</taxon>
        <taxon>Bacillati</taxon>
        <taxon>Bacillota</taxon>
        <taxon>Bacilli</taxon>
        <taxon>Lactobacillales</taxon>
        <taxon>Lactobacillaceae</taxon>
        <taxon>Levilactobacillus</taxon>
    </lineage>
</organism>